<dbReference type="Gene3D" id="6.10.280.100">
    <property type="match status" value="1"/>
</dbReference>
<dbReference type="Proteomes" id="UP000016931">
    <property type="component" value="Unassembled WGS sequence"/>
</dbReference>
<sequence length="77" mass="7952">MSDALRQSTTDKASSTMKPDSQKSTVESIGDKAKGASDSIAGSIQPEEQKSTTQKATDGAESYTGQAKNALGLGDKK</sequence>
<protein>
    <submittedName>
        <fullName evidence="2">HSP9_HSP12-domain-containing protein</fullName>
    </submittedName>
</protein>
<dbReference type="OMA" id="DNQKSYS"/>
<evidence type="ECO:0000313" key="3">
    <source>
        <dbReference type="Proteomes" id="UP000016931"/>
    </source>
</evidence>
<keyword evidence="3" id="KW-1185">Reference proteome</keyword>
<dbReference type="GeneID" id="27900612"/>
<name>N1QMA5_SPHMS</name>
<accession>N1QMA5</accession>
<dbReference type="PIRSF" id="PIRSF002590">
    <property type="entry name" value="HSP9/HSP12_fun"/>
    <property type="match status" value="1"/>
</dbReference>
<dbReference type="OrthoDB" id="2348401at2759"/>
<dbReference type="eggNOG" id="ENOG502S44P">
    <property type="taxonomic scope" value="Eukaryota"/>
</dbReference>
<feature type="region of interest" description="Disordered" evidence="1">
    <location>
        <begin position="1"/>
        <end position="77"/>
    </location>
</feature>
<evidence type="ECO:0000256" key="1">
    <source>
        <dbReference type="SAM" id="MobiDB-lite"/>
    </source>
</evidence>
<dbReference type="EMBL" id="KB456260">
    <property type="protein sequence ID" value="EMF17033.1"/>
    <property type="molecule type" value="Genomic_DNA"/>
</dbReference>
<gene>
    <name evidence="2" type="ORF">SEPMUDRAFT_146142</name>
</gene>
<proteinExistence type="predicted"/>
<organism evidence="2 3">
    <name type="scientific">Sphaerulina musiva (strain SO2202)</name>
    <name type="common">Poplar stem canker fungus</name>
    <name type="synonym">Septoria musiva</name>
    <dbReference type="NCBI Taxonomy" id="692275"/>
    <lineage>
        <taxon>Eukaryota</taxon>
        <taxon>Fungi</taxon>
        <taxon>Dikarya</taxon>
        <taxon>Ascomycota</taxon>
        <taxon>Pezizomycotina</taxon>
        <taxon>Dothideomycetes</taxon>
        <taxon>Dothideomycetidae</taxon>
        <taxon>Mycosphaerellales</taxon>
        <taxon>Mycosphaerellaceae</taxon>
        <taxon>Sphaerulina</taxon>
    </lineage>
</organism>
<dbReference type="InterPro" id="IPR007250">
    <property type="entry name" value="HSP9_HSP12"/>
</dbReference>
<reference evidence="2 3" key="1">
    <citation type="journal article" date="2012" name="PLoS Pathog.">
        <title>Diverse lifestyles and strategies of plant pathogenesis encoded in the genomes of eighteen Dothideomycetes fungi.</title>
        <authorList>
            <person name="Ohm R.A."/>
            <person name="Feau N."/>
            <person name="Henrissat B."/>
            <person name="Schoch C.L."/>
            <person name="Horwitz B.A."/>
            <person name="Barry K.W."/>
            <person name="Condon B.J."/>
            <person name="Copeland A.C."/>
            <person name="Dhillon B."/>
            <person name="Glaser F."/>
            <person name="Hesse C.N."/>
            <person name="Kosti I."/>
            <person name="LaButti K."/>
            <person name="Lindquist E.A."/>
            <person name="Lucas S."/>
            <person name="Salamov A.A."/>
            <person name="Bradshaw R.E."/>
            <person name="Ciuffetti L."/>
            <person name="Hamelin R.C."/>
            <person name="Kema G.H.J."/>
            <person name="Lawrence C."/>
            <person name="Scott J.A."/>
            <person name="Spatafora J.W."/>
            <person name="Turgeon B.G."/>
            <person name="de Wit P.J.G.M."/>
            <person name="Zhong S."/>
            <person name="Goodwin S.B."/>
            <person name="Grigoriev I.V."/>
        </authorList>
    </citation>
    <scope>NUCLEOTIDE SEQUENCE [LARGE SCALE GENOMIC DNA]</scope>
    <source>
        <strain evidence="2 3">SO2202</strain>
    </source>
</reference>
<dbReference type="STRING" id="692275.N1QMA5"/>
<feature type="compositionally biased region" description="Polar residues" evidence="1">
    <location>
        <begin position="1"/>
        <end position="27"/>
    </location>
</feature>
<dbReference type="AlphaFoldDB" id="N1QMA5"/>
<evidence type="ECO:0000313" key="2">
    <source>
        <dbReference type="EMBL" id="EMF17033.1"/>
    </source>
</evidence>
<dbReference type="Pfam" id="PF04119">
    <property type="entry name" value="HSP9_HSP12"/>
    <property type="match status" value="1"/>
</dbReference>
<dbReference type="HOGENOM" id="CLU_102617_3_2_1"/>
<dbReference type="RefSeq" id="XP_016765154.1">
    <property type="nucleotide sequence ID" value="XM_016903475.1"/>
</dbReference>